<dbReference type="OrthoDB" id="1725265at2759"/>
<proteinExistence type="predicted"/>
<reference evidence="3" key="1">
    <citation type="submission" date="2016-06" db="EMBL/GenBank/DDBJ databases">
        <title>Parallel loss of symbiosis genes in relatives of nitrogen-fixing non-legume Parasponia.</title>
        <authorList>
            <person name="Van Velzen R."/>
            <person name="Holmer R."/>
            <person name="Bu F."/>
            <person name="Rutten L."/>
            <person name="Van Zeijl A."/>
            <person name="Liu W."/>
            <person name="Santuari L."/>
            <person name="Cao Q."/>
            <person name="Sharma T."/>
            <person name="Shen D."/>
            <person name="Roswanjaya Y."/>
            <person name="Wardhani T."/>
            <person name="Kalhor M.S."/>
            <person name="Jansen J."/>
            <person name="Van den Hoogen J."/>
            <person name="Gungor B."/>
            <person name="Hartog M."/>
            <person name="Hontelez J."/>
            <person name="Verver J."/>
            <person name="Yang W.-C."/>
            <person name="Schijlen E."/>
            <person name="Repin R."/>
            <person name="Schilthuizen M."/>
            <person name="Schranz E."/>
            <person name="Heidstra R."/>
            <person name="Miyata K."/>
            <person name="Fedorova E."/>
            <person name="Kohlen W."/>
            <person name="Bisseling T."/>
            <person name="Smit S."/>
            <person name="Geurts R."/>
        </authorList>
    </citation>
    <scope>NUCLEOTIDE SEQUENCE [LARGE SCALE GENOMIC DNA]</scope>
    <source>
        <strain evidence="3">cv. RG33-2</strain>
    </source>
</reference>
<organism evidence="2 3">
    <name type="scientific">Trema orientale</name>
    <name type="common">Charcoal tree</name>
    <name type="synonym">Celtis orientalis</name>
    <dbReference type="NCBI Taxonomy" id="63057"/>
    <lineage>
        <taxon>Eukaryota</taxon>
        <taxon>Viridiplantae</taxon>
        <taxon>Streptophyta</taxon>
        <taxon>Embryophyta</taxon>
        <taxon>Tracheophyta</taxon>
        <taxon>Spermatophyta</taxon>
        <taxon>Magnoliopsida</taxon>
        <taxon>eudicotyledons</taxon>
        <taxon>Gunneridae</taxon>
        <taxon>Pentapetalae</taxon>
        <taxon>rosids</taxon>
        <taxon>fabids</taxon>
        <taxon>Rosales</taxon>
        <taxon>Cannabaceae</taxon>
        <taxon>Trema</taxon>
    </lineage>
</organism>
<comment type="caution">
    <text evidence="2">The sequence shown here is derived from an EMBL/GenBank/DDBJ whole genome shotgun (WGS) entry which is preliminary data.</text>
</comment>
<name>A0A2P5CMM1_TREOI</name>
<protein>
    <submittedName>
        <fullName evidence="2">Uncharacterized protein</fullName>
    </submittedName>
</protein>
<feature type="region of interest" description="Disordered" evidence="1">
    <location>
        <begin position="1"/>
        <end position="22"/>
    </location>
</feature>
<evidence type="ECO:0000313" key="2">
    <source>
        <dbReference type="EMBL" id="PON62298.1"/>
    </source>
</evidence>
<accession>A0A2P5CMM1</accession>
<dbReference type="InParanoid" id="A0A2P5CMM1"/>
<dbReference type="Proteomes" id="UP000237000">
    <property type="component" value="Unassembled WGS sequence"/>
</dbReference>
<dbReference type="AlphaFoldDB" id="A0A2P5CMM1"/>
<evidence type="ECO:0000313" key="3">
    <source>
        <dbReference type="Proteomes" id="UP000237000"/>
    </source>
</evidence>
<sequence length="94" mass="10509">KPYKKDARKWRTKKKKHGNNHFELGPRGVLGLSCLKLSPGKLKSRGSGPLKETNAPPCGATGRIKLNIQKFKEYLGESSIELNLPVPHLILHEE</sequence>
<evidence type="ECO:0000256" key="1">
    <source>
        <dbReference type="SAM" id="MobiDB-lite"/>
    </source>
</evidence>
<gene>
    <name evidence="2" type="ORF">TorRG33x02_279510</name>
</gene>
<dbReference type="EMBL" id="JXTC01000348">
    <property type="protein sequence ID" value="PON62298.1"/>
    <property type="molecule type" value="Genomic_DNA"/>
</dbReference>
<feature type="compositionally biased region" description="Basic residues" evidence="1">
    <location>
        <begin position="1"/>
        <end position="19"/>
    </location>
</feature>
<keyword evidence="3" id="KW-1185">Reference proteome</keyword>
<feature type="non-terminal residue" evidence="2">
    <location>
        <position position="1"/>
    </location>
</feature>